<dbReference type="GeneID" id="115825374"/>
<dbReference type="InterPro" id="IPR047922">
    <property type="entry name" value="FBXL6_F-box"/>
</dbReference>
<evidence type="ECO:0000259" key="3">
    <source>
        <dbReference type="Pfam" id="PF12937"/>
    </source>
</evidence>
<dbReference type="CTD" id="26233"/>
<dbReference type="Pfam" id="PF12937">
    <property type="entry name" value="F-box-like"/>
    <property type="match status" value="1"/>
</dbReference>
<sequence length="562" mass="63614">MADASTSDEFVGQKRSTAAENTYDIDSSLTTRRNSTAGKRPTKRKSDAAAKNKKKPKIKRTPRPNYTVQHGEDMLLIVSNISHYDSVWKPRKKRCKRKRTLRGKPRVIPTKRRKTPSKGNTEEETVLGTTNLEQVHSDTFDKWGQGLPLEILVKIFQMAVHQDGAVPFLCRVGRVCRLWNGAASSPTLWHSVSVSYCWIEPGKSQLPKTEEKIKNTISWLAQNRLCQLREFSLCHWKKHVDYVIQVISESCPLIHSLKLSYCTGVTDTAFQSLGTNCQSLENMNLQHTEFQVDGLVSFLESHGSQLRKIFFTHSTKSDKLLNALSRCCPELRLLEINTKLDSGYCQLPICIQALQLGCPRLQILRLMNVTPIPKMIRNTPASTSGFPMLEELCIATSSHSFMTDQDLSNILHGSRNLRVLDLRGCSRITAAGLYALPCEELECLYWGLYFSSNTMVASKKGIHMLTQKWNRTLRELDLTNQPFSEEDMEIAIGYLAQGIVADSFHSLNLTGTKITVPALRLLVGQSPALDYLNLSSCRHLPRGFKRVYRGRDDIHQLLYKLD</sequence>
<dbReference type="InterPro" id="IPR006553">
    <property type="entry name" value="Leu-rich_rpt_Cys-con_subtyp"/>
</dbReference>
<dbReference type="CDD" id="cd22119">
    <property type="entry name" value="F-box_FBXL6"/>
    <property type="match status" value="1"/>
</dbReference>
<evidence type="ECO:0000256" key="2">
    <source>
        <dbReference type="SAM" id="MobiDB-lite"/>
    </source>
</evidence>
<dbReference type="SUPFAM" id="SSF52047">
    <property type="entry name" value="RNI-like"/>
    <property type="match status" value="1"/>
</dbReference>
<dbReference type="Gene3D" id="3.80.10.10">
    <property type="entry name" value="Ribonuclease Inhibitor"/>
    <property type="match status" value="2"/>
</dbReference>
<organism evidence="4 5">
    <name type="scientific">Chanos chanos</name>
    <name type="common">Milkfish</name>
    <name type="synonym">Mugil chanos</name>
    <dbReference type="NCBI Taxonomy" id="29144"/>
    <lineage>
        <taxon>Eukaryota</taxon>
        <taxon>Metazoa</taxon>
        <taxon>Chordata</taxon>
        <taxon>Craniata</taxon>
        <taxon>Vertebrata</taxon>
        <taxon>Euteleostomi</taxon>
        <taxon>Actinopterygii</taxon>
        <taxon>Neopterygii</taxon>
        <taxon>Teleostei</taxon>
        <taxon>Ostariophysi</taxon>
        <taxon>Gonorynchiformes</taxon>
        <taxon>Chanidae</taxon>
        <taxon>Chanos</taxon>
    </lineage>
</organism>
<dbReference type="Proteomes" id="UP000504632">
    <property type="component" value="Chromosome 12"/>
</dbReference>
<dbReference type="SMART" id="SM00367">
    <property type="entry name" value="LRR_CC"/>
    <property type="match status" value="4"/>
</dbReference>
<keyword evidence="4" id="KW-1185">Reference proteome</keyword>
<dbReference type="FunFam" id="1.20.1280.50:FF:000035">
    <property type="entry name" value="F-box/LRR-repeat protein 6 isoform X2"/>
    <property type="match status" value="1"/>
</dbReference>
<accession>A0A6J2WHR7</accession>
<dbReference type="PANTHER" id="PTHR16134:SF119">
    <property type="entry name" value="AT02038P-RELATED"/>
    <property type="match status" value="1"/>
</dbReference>
<dbReference type="FunCoup" id="A0A6J2WHR7">
    <property type="interactions" value="738"/>
</dbReference>
<feature type="domain" description="F-box" evidence="3">
    <location>
        <begin position="147"/>
        <end position="193"/>
    </location>
</feature>
<feature type="region of interest" description="Disordered" evidence="2">
    <location>
        <begin position="1"/>
        <end position="67"/>
    </location>
</feature>
<protein>
    <submittedName>
        <fullName evidence="5">F-box/LRR-repeat protein 6</fullName>
    </submittedName>
</protein>
<name>A0A6J2WHR7_CHACN</name>
<dbReference type="InterPro" id="IPR036047">
    <property type="entry name" value="F-box-like_dom_sf"/>
</dbReference>
<evidence type="ECO:0000256" key="1">
    <source>
        <dbReference type="ARBA" id="ARBA00022786"/>
    </source>
</evidence>
<dbReference type="InterPro" id="IPR001810">
    <property type="entry name" value="F-box_dom"/>
</dbReference>
<dbReference type="InterPro" id="IPR032675">
    <property type="entry name" value="LRR_dom_sf"/>
</dbReference>
<feature type="compositionally biased region" description="Polar residues" evidence="2">
    <location>
        <begin position="1"/>
        <end position="37"/>
    </location>
</feature>
<gene>
    <name evidence="5" type="primary">fbxl6</name>
</gene>
<proteinExistence type="predicted"/>
<evidence type="ECO:0000313" key="5">
    <source>
        <dbReference type="RefSeq" id="XP_030645060.1"/>
    </source>
</evidence>
<evidence type="ECO:0000313" key="4">
    <source>
        <dbReference type="Proteomes" id="UP000504632"/>
    </source>
</evidence>
<dbReference type="Pfam" id="PF13516">
    <property type="entry name" value="LRR_6"/>
    <property type="match status" value="1"/>
</dbReference>
<dbReference type="GO" id="GO:0019005">
    <property type="term" value="C:SCF ubiquitin ligase complex"/>
    <property type="evidence" value="ECO:0007669"/>
    <property type="project" value="InterPro"/>
</dbReference>
<dbReference type="InterPro" id="IPR001611">
    <property type="entry name" value="Leu-rich_rpt"/>
</dbReference>
<dbReference type="AlphaFoldDB" id="A0A6J2WHR7"/>
<dbReference type="Gene3D" id="1.20.1280.50">
    <property type="match status" value="1"/>
</dbReference>
<dbReference type="SUPFAM" id="SSF81383">
    <property type="entry name" value="F-box domain"/>
    <property type="match status" value="1"/>
</dbReference>
<keyword evidence="1" id="KW-0833">Ubl conjugation pathway</keyword>
<dbReference type="OrthoDB" id="3134645at2759"/>
<dbReference type="PANTHER" id="PTHR16134">
    <property type="entry name" value="F-BOX/TPR REPEAT PROTEIN POF3"/>
    <property type="match status" value="1"/>
</dbReference>
<dbReference type="RefSeq" id="XP_030645060.1">
    <property type="nucleotide sequence ID" value="XM_030789200.1"/>
</dbReference>
<reference evidence="5" key="1">
    <citation type="submission" date="2025-08" db="UniProtKB">
        <authorList>
            <consortium name="RefSeq"/>
        </authorList>
    </citation>
    <scope>IDENTIFICATION</scope>
</reference>
<dbReference type="GO" id="GO:0005634">
    <property type="term" value="C:nucleus"/>
    <property type="evidence" value="ECO:0007669"/>
    <property type="project" value="TreeGrafter"/>
</dbReference>
<feature type="compositionally biased region" description="Basic residues" evidence="2">
    <location>
        <begin position="51"/>
        <end position="62"/>
    </location>
</feature>
<dbReference type="InParanoid" id="A0A6J2WHR7"/>
<dbReference type="GO" id="GO:0005829">
    <property type="term" value="C:cytosol"/>
    <property type="evidence" value="ECO:0007669"/>
    <property type="project" value="TreeGrafter"/>
</dbReference>